<dbReference type="SMART" id="SM00382">
    <property type="entry name" value="AAA"/>
    <property type="match status" value="1"/>
</dbReference>
<organism evidence="5 6">
    <name type="scientific">Sphaerisporangium rubeum</name>
    <dbReference type="NCBI Taxonomy" id="321317"/>
    <lineage>
        <taxon>Bacteria</taxon>
        <taxon>Bacillati</taxon>
        <taxon>Actinomycetota</taxon>
        <taxon>Actinomycetes</taxon>
        <taxon>Streptosporangiales</taxon>
        <taxon>Streptosporangiaceae</taxon>
        <taxon>Sphaerisporangium</taxon>
    </lineage>
</organism>
<sequence length="250" mass="27173">MTSRPARDGDVLTATGISKSFGGVRALRDVGLTVSPGTICALIGPNGAGKTTLVNVLTGVYTQDAGDITFKGQDIGRTGADRRARAGMVRTFQRVRLFPQLSVLENVLAGQWSRRPFGGRPAATKERALRELEEFGLLKHAHRSPAGLTFADCRRVELVRCLLGDPALILLDEPAAGMNPEEAQRFVEHVAEVQRERDLTILLIEHNMNVVMSLASWIYVLDFGQLIAAGTPGEVRRDERVIKAYLGAGE</sequence>
<dbReference type="InterPro" id="IPR051120">
    <property type="entry name" value="ABC_AA/LPS_Transport"/>
</dbReference>
<dbReference type="AlphaFoldDB" id="A0A7X0IDK1"/>
<evidence type="ECO:0000259" key="4">
    <source>
        <dbReference type="PROSITE" id="PS50893"/>
    </source>
</evidence>
<dbReference type="GO" id="GO:0005886">
    <property type="term" value="C:plasma membrane"/>
    <property type="evidence" value="ECO:0007669"/>
    <property type="project" value="TreeGrafter"/>
</dbReference>
<dbReference type="GO" id="GO:0016887">
    <property type="term" value="F:ATP hydrolysis activity"/>
    <property type="evidence" value="ECO:0007669"/>
    <property type="project" value="InterPro"/>
</dbReference>
<dbReference type="PANTHER" id="PTHR45772:SF9">
    <property type="entry name" value="CONSERVED COMPONENT OF ABC TRANSPORTER FOR NATURAL AMINO ACIDS"/>
    <property type="match status" value="1"/>
</dbReference>
<dbReference type="InterPro" id="IPR003593">
    <property type="entry name" value="AAA+_ATPase"/>
</dbReference>
<keyword evidence="6" id="KW-1185">Reference proteome</keyword>
<gene>
    <name evidence="5" type="ORF">BJ992_002722</name>
</gene>
<dbReference type="PANTHER" id="PTHR45772">
    <property type="entry name" value="CONSERVED COMPONENT OF ABC TRANSPORTER FOR NATURAL AMINO ACIDS-RELATED"/>
    <property type="match status" value="1"/>
</dbReference>
<evidence type="ECO:0000313" key="5">
    <source>
        <dbReference type="EMBL" id="MBB6473291.1"/>
    </source>
</evidence>
<keyword evidence="2" id="KW-0547">Nucleotide-binding</keyword>
<dbReference type="CDD" id="cd03219">
    <property type="entry name" value="ABC_Mj1267_LivG_branched"/>
    <property type="match status" value="1"/>
</dbReference>
<dbReference type="Pfam" id="PF12399">
    <property type="entry name" value="BCA_ABC_TP_C"/>
    <property type="match status" value="1"/>
</dbReference>
<proteinExistence type="predicted"/>
<dbReference type="PROSITE" id="PS50893">
    <property type="entry name" value="ABC_TRANSPORTER_2"/>
    <property type="match status" value="1"/>
</dbReference>
<evidence type="ECO:0000256" key="2">
    <source>
        <dbReference type="ARBA" id="ARBA00022741"/>
    </source>
</evidence>
<dbReference type="SUPFAM" id="SSF52540">
    <property type="entry name" value="P-loop containing nucleoside triphosphate hydrolases"/>
    <property type="match status" value="1"/>
</dbReference>
<dbReference type="Gene3D" id="3.40.50.300">
    <property type="entry name" value="P-loop containing nucleotide triphosphate hydrolases"/>
    <property type="match status" value="1"/>
</dbReference>
<dbReference type="InterPro" id="IPR003439">
    <property type="entry name" value="ABC_transporter-like_ATP-bd"/>
</dbReference>
<evidence type="ECO:0000313" key="6">
    <source>
        <dbReference type="Proteomes" id="UP000555564"/>
    </source>
</evidence>
<dbReference type="Proteomes" id="UP000555564">
    <property type="component" value="Unassembled WGS sequence"/>
</dbReference>
<reference evidence="5 6" key="1">
    <citation type="submission" date="2020-08" db="EMBL/GenBank/DDBJ databases">
        <title>Sequencing the genomes of 1000 actinobacteria strains.</title>
        <authorList>
            <person name="Klenk H.-P."/>
        </authorList>
    </citation>
    <scope>NUCLEOTIDE SEQUENCE [LARGE SCALE GENOMIC DNA]</scope>
    <source>
        <strain evidence="5 6">DSM 44936</strain>
    </source>
</reference>
<keyword evidence="1" id="KW-0813">Transport</keyword>
<comment type="caution">
    <text evidence="5">The sequence shown here is derived from an EMBL/GenBank/DDBJ whole genome shotgun (WGS) entry which is preliminary data.</text>
</comment>
<dbReference type="InterPro" id="IPR027417">
    <property type="entry name" value="P-loop_NTPase"/>
</dbReference>
<evidence type="ECO:0000256" key="3">
    <source>
        <dbReference type="ARBA" id="ARBA00022840"/>
    </source>
</evidence>
<accession>A0A7X0IDK1</accession>
<feature type="domain" description="ABC transporter" evidence="4">
    <location>
        <begin position="12"/>
        <end position="248"/>
    </location>
</feature>
<keyword evidence="3" id="KW-0067">ATP-binding</keyword>
<dbReference type="EMBL" id="JACHIU010000001">
    <property type="protein sequence ID" value="MBB6473291.1"/>
    <property type="molecule type" value="Genomic_DNA"/>
</dbReference>
<protein>
    <submittedName>
        <fullName evidence="5">ABC-type branched-subunit amino acid transport system ATPase component</fullName>
    </submittedName>
</protein>
<dbReference type="RefSeq" id="WP_184988012.1">
    <property type="nucleotide sequence ID" value="NZ_BAAALO010000109.1"/>
</dbReference>
<dbReference type="GO" id="GO:0005524">
    <property type="term" value="F:ATP binding"/>
    <property type="evidence" value="ECO:0007669"/>
    <property type="project" value="UniProtKB-KW"/>
</dbReference>
<dbReference type="InterPro" id="IPR032823">
    <property type="entry name" value="BCA_ABC_TP_C"/>
</dbReference>
<dbReference type="Pfam" id="PF00005">
    <property type="entry name" value="ABC_tran"/>
    <property type="match status" value="1"/>
</dbReference>
<name>A0A7X0IDK1_9ACTN</name>
<evidence type="ECO:0000256" key="1">
    <source>
        <dbReference type="ARBA" id="ARBA00022448"/>
    </source>
</evidence>